<dbReference type="InterPro" id="IPR036938">
    <property type="entry name" value="PAP2/HPO_sf"/>
</dbReference>
<keyword evidence="1" id="KW-0812">Transmembrane</keyword>
<reference evidence="3 4" key="1">
    <citation type="submission" date="2019-03" db="EMBL/GenBank/DDBJ databases">
        <title>Genomic Encyclopedia of Type Strains, Phase IV (KMG-IV): sequencing the most valuable type-strain genomes for metagenomic binning, comparative biology and taxonomic classification.</title>
        <authorList>
            <person name="Goeker M."/>
        </authorList>
    </citation>
    <scope>NUCLEOTIDE SEQUENCE [LARGE SCALE GENOMIC DNA]</scope>
    <source>
        <strain evidence="3 4">DSM 19580</strain>
    </source>
</reference>
<dbReference type="SUPFAM" id="SSF48317">
    <property type="entry name" value="Acid phosphatase/Vanadium-dependent haloperoxidase"/>
    <property type="match status" value="1"/>
</dbReference>
<dbReference type="SMART" id="SM00014">
    <property type="entry name" value="acidPPc"/>
    <property type="match status" value="1"/>
</dbReference>
<evidence type="ECO:0000259" key="2">
    <source>
        <dbReference type="SMART" id="SM00014"/>
    </source>
</evidence>
<dbReference type="Pfam" id="PF01569">
    <property type="entry name" value="PAP2"/>
    <property type="match status" value="1"/>
</dbReference>
<evidence type="ECO:0000256" key="1">
    <source>
        <dbReference type="SAM" id="Phobius"/>
    </source>
</evidence>
<keyword evidence="4" id="KW-1185">Reference proteome</keyword>
<protein>
    <submittedName>
        <fullName evidence="3">Lipid-A kinase</fullName>
    </submittedName>
</protein>
<dbReference type="InterPro" id="IPR000326">
    <property type="entry name" value="PAP2/HPO"/>
</dbReference>
<dbReference type="EMBL" id="SMCR01000001">
    <property type="protein sequence ID" value="TCW00255.1"/>
    <property type="molecule type" value="Genomic_DNA"/>
</dbReference>
<feature type="transmembrane region" description="Helical" evidence="1">
    <location>
        <begin position="37"/>
        <end position="56"/>
    </location>
</feature>
<gene>
    <name evidence="3" type="ORF">EDC52_101603</name>
</gene>
<feature type="transmembrane region" description="Helical" evidence="1">
    <location>
        <begin position="92"/>
        <end position="111"/>
    </location>
</feature>
<dbReference type="AlphaFoldDB" id="A0A4R3Z6X9"/>
<feature type="transmembrane region" description="Helical" evidence="1">
    <location>
        <begin position="170"/>
        <end position="188"/>
    </location>
</feature>
<evidence type="ECO:0000313" key="3">
    <source>
        <dbReference type="EMBL" id="TCW00255.1"/>
    </source>
</evidence>
<organism evidence="3 4">
    <name type="scientific">Biostraticola tofi</name>
    <dbReference type="NCBI Taxonomy" id="466109"/>
    <lineage>
        <taxon>Bacteria</taxon>
        <taxon>Pseudomonadati</taxon>
        <taxon>Pseudomonadota</taxon>
        <taxon>Gammaproteobacteria</taxon>
        <taxon>Enterobacterales</taxon>
        <taxon>Bruguierivoracaceae</taxon>
        <taxon>Biostraticola</taxon>
    </lineage>
</organism>
<dbReference type="OrthoDB" id="8477781at2"/>
<keyword evidence="3" id="KW-0808">Transferase</keyword>
<dbReference type="Gene3D" id="1.20.144.10">
    <property type="entry name" value="Phosphatidic acid phosphatase type 2/haloperoxidase"/>
    <property type="match status" value="1"/>
</dbReference>
<dbReference type="RefSeq" id="WP_131863815.1">
    <property type="nucleotide sequence ID" value="NZ_SMCR01000001.1"/>
</dbReference>
<keyword evidence="1" id="KW-1133">Transmembrane helix</keyword>
<dbReference type="GO" id="GO:0016301">
    <property type="term" value="F:kinase activity"/>
    <property type="evidence" value="ECO:0007669"/>
    <property type="project" value="UniProtKB-KW"/>
</dbReference>
<comment type="caution">
    <text evidence="3">The sequence shown here is derived from an EMBL/GenBank/DDBJ whole genome shotgun (WGS) entry which is preliminary data.</text>
</comment>
<evidence type="ECO:0000313" key="4">
    <source>
        <dbReference type="Proteomes" id="UP000295719"/>
    </source>
</evidence>
<feature type="transmembrane region" description="Helical" evidence="1">
    <location>
        <begin position="62"/>
        <end position="80"/>
    </location>
</feature>
<accession>A0A4R3Z6X9</accession>
<feature type="transmembrane region" description="Helical" evidence="1">
    <location>
        <begin position="6"/>
        <end position="25"/>
    </location>
</feature>
<proteinExistence type="predicted"/>
<sequence length="237" mass="26434">MHRLPLIIALNLLGAGLFFSWYLPINHGIWSAVDTQIFFFFNHLAVTHPGFATVLAITNQRLFDLISLLAMGMLFAQVFLRQRRLGLHEAVALGLVMLVSAVVLNQLGHLLPVSHASPSLFYRDNPAIMRISLLSGIPTKDASADSFPGDHGMMLMVFTAYMLKYAGRKAFFIALAITVLFSLPRVMIGAHWLSDIMVGSLAMVLMGMSWWLMTSTVDQLIARVILLMPPRLRRVNQ</sequence>
<keyword evidence="3" id="KW-0418">Kinase</keyword>
<dbReference type="Proteomes" id="UP000295719">
    <property type="component" value="Unassembled WGS sequence"/>
</dbReference>
<feature type="transmembrane region" description="Helical" evidence="1">
    <location>
        <begin position="208"/>
        <end position="228"/>
    </location>
</feature>
<feature type="domain" description="Phosphatidic acid phosphatase type 2/haloperoxidase" evidence="2">
    <location>
        <begin position="90"/>
        <end position="211"/>
    </location>
</feature>
<name>A0A4R3Z6X9_9GAMM</name>
<keyword evidence="1" id="KW-0472">Membrane</keyword>